<feature type="domain" description="Flavin reductase like" evidence="2">
    <location>
        <begin position="47"/>
        <end position="193"/>
    </location>
</feature>
<sequence length="239" mass="25802">MRACRLPMPQPRHAPLYGNPRSTSFTNYEAQAKGNIMVDKTSFREAMAGLGAAVNIITSNGEGGLAGCTVSAVCGVTDEPPTLLVCINRGSKNNDVVRENGCLCVNVLAADQQDAAIRFSSKSVSVEERFADVEWDLLVTGAPVIAGTVSALDCEVASMMDVGTHTMFLCEIKAVRTRNDRDALIYFGRNFHSVEAPAVKGLSEILCLGHNMSPRSMSCHVETRRARPPIVSCRPFPRI</sequence>
<proteinExistence type="predicted"/>
<dbReference type="InterPro" id="IPR002563">
    <property type="entry name" value="Flavin_Rdtase-like_dom"/>
</dbReference>
<dbReference type="SMART" id="SM00903">
    <property type="entry name" value="Flavin_Reduct"/>
    <property type="match status" value="1"/>
</dbReference>
<dbReference type="PANTHER" id="PTHR30466">
    <property type="entry name" value="FLAVIN REDUCTASE"/>
    <property type="match status" value="1"/>
</dbReference>
<keyword evidence="1 3" id="KW-0560">Oxidoreductase</keyword>
<dbReference type="AlphaFoldDB" id="A0A375HEL2"/>
<evidence type="ECO:0000259" key="2">
    <source>
        <dbReference type="SMART" id="SM00903"/>
    </source>
</evidence>
<dbReference type="SUPFAM" id="SSF50475">
    <property type="entry name" value="FMN-binding split barrel"/>
    <property type="match status" value="1"/>
</dbReference>
<dbReference type="Pfam" id="PF01613">
    <property type="entry name" value="Flavin_Reduct"/>
    <property type="match status" value="1"/>
</dbReference>
<geneLocation type="plasmid" evidence="3">
    <name>I</name>
</geneLocation>
<dbReference type="GO" id="GO:0052874">
    <property type="term" value="F:FMN reductase (NADH) activity"/>
    <property type="evidence" value="ECO:0007669"/>
    <property type="project" value="UniProtKB-EC"/>
</dbReference>
<dbReference type="InterPro" id="IPR050268">
    <property type="entry name" value="NADH-dep_flavin_reductase"/>
</dbReference>
<keyword evidence="3" id="KW-0614">Plasmid</keyword>
<dbReference type="EC" id="1.5.1.42" evidence="3"/>
<dbReference type="Gene3D" id="2.30.110.10">
    <property type="entry name" value="Electron Transport, Fmn-binding Protein, Chain A"/>
    <property type="match status" value="1"/>
</dbReference>
<protein>
    <submittedName>
        <fullName evidence="3">FMN reductase (NADH) RutF (Modular protein)</fullName>
        <ecNumber evidence="3">1.5.1.42</ecNumber>
    </submittedName>
</protein>
<dbReference type="EMBL" id="LT984809">
    <property type="protein sequence ID" value="SPD49308.1"/>
    <property type="molecule type" value="Genomic_DNA"/>
</dbReference>
<dbReference type="GO" id="GO:0006208">
    <property type="term" value="P:pyrimidine nucleobase catabolic process"/>
    <property type="evidence" value="ECO:0007669"/>
    <property type="project" value="TreeGrafter"/>
</dbReference>
<dbReference type="InterPro" id="IPR012349">
    <property type="entry name" value="Split_barrel_FMN-bd"/>
</dbReference>
<dbReference type="GO" id="GO:0010181">
    <property type="term" value="F:FMN binding"/>
    <property type="evidence" value="ECO:0007669"/>
    <property type="project" value="InterPro"/>
</dbReference>
<organism evidence="3">
    <name type="scientific">Cupriavidus taiwanensis</name>
    <dbReference type="NCBI Taxonomy" id="164546"/>
    <lineage>
        <taxon>Bacteria</taxon>
        <taxon>Pseudomonadati</taxon>
        <taxon>Pseudomonadota</taxon>
        <taxon>Betaproteobacteria</taxon>
        <taxon>Burkholderiales</taxon>
        <taxon>Burkholderiaceae</taxon>
        <taxon>Cupriavidus</taxon>
    </lineage>
</organism>
<dbReference type="GO" id="GO:0042602">
    <property type="term" value="F:riboflavin reductase (NADPH) activity"/>
    <property type="evidence" value="ECO:0007669"/>
    <property type="project" value="TreeGrafter"/>
</dbReference>
<gene>
    <name evidence="3" type="ORF">CBM2612_P0653</name>
</gene>
<reference evidence="3" key="1">
    <citation type="submission" date="2018-01" db="EMBL/GenBank/DDBJ databases">
        <authorList>
            <person name="Gaut B.S."/>
            <person name="Morton B.R."/>
            <person name="Clegg M.T."/>
            <person name="Duvall M.R."/>
        </authorList>
    </citation>
    <scope>NUCLEOTIDE SEQUENCE</scope>
    <source>
        <strain evidence="3">Cupriavidus taiwanensis STM 8555</strain>
    </source>
</reference>
<evidence type="ECO:0000313" key="3">
    <source>
        <dbReference type="EMBL" id="SPD49308.1"/>
    </source>
</evidence>
<evidence type="ECO:0000256" key="1">
    <source>
        <dbReference type="ARBA" id="ARBA00023002"/>
    </source>
</evidence>
<dbReference type="PANTHER" id="PTHR30466:SF1">
    <property type="entry name" value="FMN REDUCTASE (NADH) RUTF"/>
    <property type="match status" value="1"/>
</dbReference>
<accession>A0A375HEL2</accession>
<name>A0A375HEL2_9BURK</name>